<protein>
    <submittedName>
        <fullName evidence="8">Methyl-accepting chemotaxis protein</fullName>
    </submittedName>
</protein>
<dbReference type="InterPro" id="IPR004090">
    <property type="entry name" value="Chemotax_Me-accpt_rcpt"/>
</dbReference>
<evidence type="ECO:0000259" key="6">
    <source>
        <dbReference type="PROSITE" id="PS50111"/>
    </source>
</evidence>
<accession>A0ABU9BU45</accession>
<evidence type="ECO:0000256" key="5">
    <source>
        <dbReference type="SAM" id="Phobius"/>
    </source>
</evidence>
<dbReference type="InterPro" id="IPR004089">
    <property type="entry name" value="MCPsignal_dom"/>
</dbReference>
<name>A0ABU9BU45_9BURK</name>
<dbReference type="RefSeq" id="WP_341427908.1">
    <property type="nucleotide sequence ID" value="NZ_JBBUTG010000016.1"/>
</dbReference>
<dbReference type="EMBL" id="JBBUTG010000016">
    <property type="protein sequence ID" value="MEK8033487.1"/>
    <property type="molecule type" value="Genomic_DNA"/>
</dbReference>
<dbReference type="PROSITE" id="PS50885">
    <property type="entry name" value="HAMP"/>
    <property type="match status" value="1"/>
</dbReference>
<dbReference type="Pfam" id="PF00672">
    <property type="entry name" value="HAMP"/>
    <property type="match status" value="1"/>
</dbReference>
<dbReference type="PANTHER" id="PTHR43531">
    <property type="entry name" value="PROTEIN ICFG"/>
    <property type="match status" value="1"/>
</dbReference>
<keyword evidence="5" id="KW-0472">Membrane</keyword>
<keyword evidence="3" id="KW-0807">Transducer</keyword>
<dbReference type="Pfam" id="PF12729">
    <property type="entry name" value="4HB_MCP_1"/>
    <property type="match status" value="1"/>
</dbReference>
<comment type="similarity">
    <text evidence="2">Belongs to the methyl-accepting chemotaxis (MCP) protein family.</text>
</comment>
<dbReference type="Proteomes" id="UP001371218">
    <property type="component" value="Unassembled WGS sequence"/>
</dbReference>
<dbReference type="SMART" id="SM00304">
    <property type="entry name" value="HAMP"/>
    <property type="match status" value="1"/>
</dbReference>
<evidence type="ECO:0000256" key="3">
    <source>
        <dbReference type="PROSITE-ProRule" id="PRU00284"/>
    </source>
</evidence>
<dbReference type="CDD" id="cd11386">
    <property type="entry name" value="MCP_signal"/>
    <property type="match status" value="1"/>
</dbReference>
<feature type="domain" description="Methyl-accepting transducer" evidence="6">
    <location>
        <begin position="273"/>
        <end position="502"/>
    </location>
</feature>
<dbReference type="InterPro" id="IPR003660">
    <property type="entry name" value="HAMP_dom"/>
</dbReference>
<dbReference type="PRINTS" id="PR00260">
    <property type="entry name" value="CHEMTRNSDUCR"/>
</dbReference>
<feature type="transmembrane region" description="Helical" evidence="5">
    <location>
        <begin position="12"/>
        <end position="35"/>
    </location>
</feature>
<organism evidence="8 9">
    <name type="scientific">Ideonella lacteola</name>
    <dbReference type="NCBI Taxonomy" id="2984193"/>
    <lineage>
        <taxon>Bacteria</taxon>
        <taxon>Pseudomonadati</taxon>
        <taxon>Pseudomonadota</taxon>
        <taxon>Betaproteobacteria</taxon>
        <taxon>Burkholderiales</taxon>
        <taxon>Sphaerotilaceae</taxon>
        <taxon>Ideonella</taxon>
    </lineage>
</organism>
<evidence type="ECO:0000256" key="4">
    <source>
        <dbReference type="SAM" id="MobiDB-lite"/>
    </source>
</evidence>
<keyword evidence="5" id="KW-0812">Transmembrane</keyword>
<dbReference type="PANTHER" id="PTHR43531:SF14">
    <property type="entry name" value="METHYL-ACCEPTING CHEMOTAXIS PROTEIN I-RELATED"/>
    <property type="match status" value="1"/>
</dbReference>
<gene>
    <name evidence="8" type="ORF">AACH06_21920</name>
</gene>
<feature type="transmembrane region" description="Helical" evidence="5">
    <location>
        <begin position="197"/>
        <end position="215"/>
    </location>
</feature>
<dbReference type="PROSITE" id="PS50111">
    <property type="entry name" value="CHEMOTAXIS_TRANSDUC_2"/>
    <property type="match status" value="1"/>
</dbReference>
<dbReference type="InterPro" id="IPR051310">
    <property type="entry name" value="MCP_chemotaxis"/>
</dbReference>
<evidence type="ECO:0000256" key="1">
    <source>
        <dbReference type="ARBA" id="ARBA00022481"/>
    </source>
</evidence>
<keyword evidence="1" id="KW-0488">Methylation</keyword>
<reference evidence="8 9" key="1">
    <citation type="submission" date="2024-04" db="EMBL/GenBank/DDBJ databases">
        <title>Novel species of the genus Ideonella isolated from streams.</title>
        <authorList>
            <person name="Lu H."/>
        </authorList>
    </citation>
    <scope>NUCLEOTIDE SEQUENCE [LARGE SCALE GENOMIC DNA]</scope>
    <source>
        <strain evidence="8 9">DXS29W</strain>
    </source>
</reference>
<evidence type="ECO:0000259" key="7">
    <source>
        <dbReference type="PROSITE" id="PS50885"/>
    </source>
</evidence>
<keyword evidence="5" id="KW-1133">Transmembrane helix</keyword>
<dbReference type="Pfam" id="PF00015">
    <property type="entry name" value="MCPsignal"/>
    <property type="match status" value="1"/>
</dbReference>
<proteinExistence type="inferred from homology"/>
<comment type="caution">
    <text evidence="8">The sequence shown here is derived from an EMBL/GenBank/DDBJ whole genome shotgun (WGS) entry which is preliminary data.</text>
</comment>
<evidence type="ECO:0000313" key="9">
    <source>
        <dbReference type="Proteomes" id="UP001371218"/>
    </source>
</evidence>
<sequence>MTAFLNLKIGARLGLMIGTVLLMMASIAGTGIWGLNALHDMTRRTLDQDVALAQRAAELQILVLQERRFEKDSFINLADAEKRESYVKKWKDAGAKLQAVLDKAKALDLSEEDRAELGRIGEGYKAYADGFASTIAAIEAGQITSTQDANAALGKFKQAVHGMEKAVDAINEHAMARAGTVVGAVEAVRNRSAGVQIGLSLAGLLIAALGCVFVTRTITRPISQAVQAAETVAAGDLSGRIEARYRDEPGMLLAALKRMNDSLVTMVTSVREASESIATGSSQIANGSADLSQRTEEQASNLEQTAASMEELTATVKQNADTASQATELASSASQVATQGGEVVGNVVRTMDDISNSSKKIADIIGVIDGIAFQTNILALNAAVEAARAGEQGRGFAVVAGEVRSLAQRSAHAAKEIKTLINESVEKVDNGTRLVANAGQTMDNIVRQVKHVSQLITEISTSNHEQNNGIGQIGQAVNQLDNVTQQNAALVEESAAAAESLKHQAAKLADLVRVFRVEA</sequence>
<feature type="region of interest" description="Disordered" evidence="4">
    <location>
        <begin position="284"/>
        <end position="304"/>
    </location>
</feature>
<dbReference type="Gene3D" id="1.10.287.950">
    <property type="entry name" value="Methyl-accepting chemotaxis protein"/>
    <property type="match status" value="1"/>
</dbReference>
<dbReference type="SMART" id="SM00283">
    <property type="entry name" value="MA"/>
    <property type="match status" value="1"/>
</dbReference>
<feature type="domain" description="HAMP" evidence="7">
    <location>
        <begin position="216"/>
        <end position="268"/>
    </location>
</feature>
<dbReference type="SUPFAM" id="SSF58104">
    <property type="entry name" value="Methyl-accepting chemotaxis protein (MCP) signaling domain"/>
    <property type="match status" value="1"/>
</dbReference>
<dbReference type="CDD" id="cd06225">
    <property type="entry name" value="HAMP"/>
    <property type="match status" value="1"/>
</dbReference>
<keyword evidence="9" id="KW-1185">Reference proteome</keyword>
<evidence type="ECO:0000256" key="2">
    <source>
        <dbReference type="ARBA" id="ARBA00029447"/>
    </source>
</evidence>
<evidence type="ECO:0000313" key="8">
    <source>
        <dbReference type="EMBL" id="MEK8033487.1"/>
    </source>
</evidence>
<dbReference type="InterPro" id="IPR024478">
    <property type="entry name" value="HlyB_4HB_MCP"/>
</dbReference>